<proteinExistence type="predicted"/>
<evidence type="ECO:0000256" key="1">
    <source>
        <dbReference type="SAM" id="SignalP"/>
    </source>
</evidence>
<reference evidence="2 3" key="1">
    <citation type="journal article" date="2024" name="Commun. Biol.">
        <title>Comparative genomic analysis of thermophilic fungi reveals convergent evolutionary adaptations and gene losses.</title>
        <authorList>
            <person name="Steindorff A.S."/>
            <person name="Aguilar-Pontes M.V."/>
            <person name="Robinson A.J."/>
            <person name="Andreopoulos B."/>
            <person name="LaButti K."/>
            <person name="Kuo A."/>
            <person name="Mondo S."/>
            <person name="Riley R."/>
            <person name="Otillar R."/>
            <person name="Haridas S."/>
            <person name="Lipzen A."/>
            <person name="Grimwood J."/>
            <person name="Schmutz J."/>
            <person name="Clum A."/>
            <person name="Reid I.D."/>
            <person name="Moisan M.C."/>
            <person name="Butler G."/>
            <person name="Nguyen T.T.M."/>
            <person name="Dewar K."/>
            <person name="Conant G."/>
            <person name="Drula E."/>
            <person name="Henrissat B."/>
            <person name="Hansel C."/>
            <person name="Singer S."/>
            <person name="Hutchinson M.I."/>
            <person name="de Vries R.P."/>
            <person name="Natvig D.O."/>
            <person name="Powell A.J."/>
            <person name="Tsang A."/>
            <person name="Grigoriev I.V."/>
        </authorList>
    </citation>
    <scope>NUCLEOTIDE SEQUENCE [LARGE SCALE GENOMIC DNA]</scope>
    <source>
        <strain evidence="2 3">CBS 620.91</strain>
    </source>
</reference>
<comment type="caution">
    <text evidence="2">The sequence shown here is derived from an EMBL/GenBank/DDBJ whole genome shotgun (WGS) entry which is preliminary data.</text>
</comment>
<dbReference type="Gene3D" id="2.60.120.260">
    <property type="entry name" value="Galactose-binding domain-like"/>
    <property type="match status" value="1"/>
</dbReference>
<evidence type="ECO:0000313" key="3">
    <source>
        <dbReference type="Proteomes" id="UP001583172"/>
    </source>
</evidence>
<accession>A0ABR3VPP6</accession>
<dbReference type="EMBL" id="JAZGSY010000015">
    <property type="protein sequence ID" value="KAL1843506.1"/>
    <property type="molecule type" value="Genomic_DNA"/>
</dbReference>
<protein>
    <submittedName>
        <fullName evidence="2">Uncharacterized protein</fullName>
    </submittedName>
</protein>
<keyword evidence="1" id="KW-0732">Signal</keyword>
<keyword evidence="3" id="KW-1185">Reference proteome</keyword>
<name>A0ABR3VPP6_HUMIN</name>
<feature type="chain" id="PRO_5046579188" evidence="1">
    <location>
        <begin position="21"/>
        <end position="352"/>
    </location>
</feature>
<organism evidence="2 3">
    <name type="scientific">Humicola insolens</name>
    <name type="common">Soft-rot fungus</name>
    <dbReference type="NCBI Taxonomy" id="85995"/>
    <lineage>
        <taxon>Eukaryota</taxon>
        <taxon>Fungi</taxon>
        <taxon>Dikarya</taxon>
        <taxon>Ascomycota</taxon>
        <taxon>Pezizomycotina</taxon>
        <taxon>Sordariomycetes</taxon>
        <taxon>Sordariomycetidae</taxon>
        <taxon>Sordariales</taxon>
        <taxon>Chaetomiaceae</taxon>
        <taxon>Mycothermus</taxon>
    </lineage>
</organism>
<evidence type="ECO:0000313" key="2">
    <source>
        <dbReference type="EMBL" id="KAL1843506.1"/>
    </source>
</evidence>
<dbReference type="Proteomes" id="UP001583172">
    <property type="component" value="Unassembled WGS sequence"/>
</dbReference>
<feature type="signal peptide" evidence="1">
    <location>
        <begin position="1"/>
        <end position="20"/>
    </location>
</feature>
<gene>
    <name evidence="2" type="ORF">VTJ49DRAFT_1377</name>
</gene>
<sequence>MRSSALYLGAGAVLAGLANAACTPRCGSAKCLGALSQDPAAGESFCTSFLSLAPVTTTVTEVERVTSTQVGVETRFETVTVATATVTVTTGSATTIFQKRAPTITDVSDEPAPTSPVEDPELVIVSKCASDHVISKACSCFLSTVTASTVTVTETATSTDGVETTSTLISTVTENVIATVSIAPPARTIHPNVIVNSGFEDYLNTGNILPWTDTASTTGGQLHIVTTSAKVCVASDDCAGSVLVRAHPPQQGYVAIKEKFDGKPSTTYQVSFMMRCLQYDSMSRIDVYYNGEMIGSANQCHNDVAFYRPTSDVRFTTDATGRGELEIRFMNPGNTPYLYYYVDDFSAIAVEN</sequence>